<sequence>MQEWLSRRVLCQRLMWPEGVTSSRRRECVSRANVASYPVFTLRSHRPPSSWTAPIVSGSSRKSFHNNGRSSSIPQIPGILQDTMAVFHKDWDERMGLRGWARFLLWGVQTLTRFGYRQPGRVRRTASWEGPGVVIDAVKASEAAAVIPEP</sequence>
<reference evidence="1" key="1">
    <citation type="journal article" date="2023" name="Science">
        <title>Genome structures resolve the early diversification of teleost fishes.</title>
        <authorList>
            <person name="Parey E."/>
            <person name="Louis A."/>
            <person name="Montfort J."/>
            <person name="Bouchez O."/>
            <person name="Roques C."/>
            <person name="Iampietro C."/>
            <person name="Lluch J."/>
            <person name="Castinel A."/>
            <person name="Donnadieu C."/>
            <person name="Desvignes T."/>
            <person name="Floi Bucao C."/>
            <person name="Jouanno E."/>
            <person name="Wen M."/>
            <person name="Mejri S."/>
            <person name="Dirks R."/>
            <person name="Jansen H."/>
            <person name="Henkel C."/>
            <person name="Chen W.J."/>
            <person name="Zahm M."/>
            <person name="Cabau C."/>
            <person name="Klopp C."/>
            <person name="Thompson A.W."/>
            <person name="Robinson-Rechavi M."/>
            <person name="Braasch I."/>
            <person name="Lecointre G."/>
            <person name="Bobe J."/>
            <person name="Postlethwait J.H."/>
            <person name="Berthelot C."/>
            <person name="Roest Crollius H."/>
            <person name="Guiguen Y."/>
        </authorList>
    </citation>
    <scope>NUCLEOTIDE SEQUENCE</scope>
    <source>
        <strain evidence="1">WJC10195</strain>
    </source>
</reference>
<keyword evidence="2" id="KW-1185">Reference proteome</keyword>
<dbReference type="Proteomes" id="UP001152622">
    <property type="component" value="Chromosome 15"/>
</dbReference>
<evidence type="ECO:0000313" key="1">
    <source>
        <dbReference type="EMBL" id="KAJ8341148.1"/>
    </source>
</evidence>
<dbReference type="EMBL" id="JAINUF010000015">
    <property type="protein sequence ID" value="KAJ8341148.1"/>
    <property type="molecule type" value="Genomic_DNA"/>
</dbReference>
<name>A0A9Q1ELS2_SYNKA</name>
<dbReference type="AlphaFoldDB" id="A0A9Q1ELS2"/>
<protein>
    <submittedName>
        <fullName evidence="1">Uncharacterized protein</fullName>
    </submittedName>
</protein>
<accession>A0A9Q1ELS2</accession>
<evidence type="ECO:0000313" key="2">
    <source>
        <dbReference type="Proteomes" id="UP001152622"/>
    </source>
</evidence>
<gene>
    <name evidence="1" type="ORF">SKAU_G00334390</name>
</gene>
<proteinExistence type="predicted"/>
<organism evidence="1 2">
    <name type="scientific">Synaphobranchus kaupii</name>
    <name type="common">Kaup's arrowtooth eel</name>
    <dbReference type="NCBI Taxonomy" id="118154"/>
    <lineage>
        <taxon>Eukaryota</taxon>
        <taxon>Metazoa</taxon>
        <taxon>Chordata</taxon>
        <taxon>Craniata</taxon>
        <taxon>Vertebrata</taxon>
        <taxon>Euteleostomi</taxon>
        <taxon>Actinopterygii</taxon>
        <taxon>Neopterygii</taxon>
        <taxon>Teleostei</taxon>
        <taxon>Anguilliformes</taxon>
        <taxon>Synaphobranchidae</taxon>
        <taxon>Synaphobranchus</taxon>
    </lineage>
</organism>
<comment type="caution">
    <text evidence="1">The sequence shown here is derived from an EMBL/GenBank/DDBJ whole genome shotgun (WGS) entry which is preliminary data.</text>
</comment>